<dbReference type="InterPro" id="IPR029063">
    <property type="entry name" value="SAM-dependent_MTases_sf"/>
</dbReference>
<keyword evidence="3" id="KW-0949">S-adenosyl-L-methionine</keyword>
<dbReference type="Proteomes" id="UP000187046">
    <property type="component" value="Unassembled WGS sequence"/>
</dbReference>
<dbReference type="EMBL" id="MRBL01000017">
    <property type="protein sequence ID" value="OMI26334.1"/>
    <property type="molecule type" value="Genomic_DNA"/>
</dbReference>
<dbReference type="Gene3D" id="3.40.50.150">
    <property type="entry name" value="Vaccinia Virus protein VP39"/>
    <property type="match status" value="1"/>
</dbReference>
<sequence length="194" mass="20681">MEEVLSSIQENGMPSLSVSPSTGKLQTMLVSIPGARRVLEIGALGGLQRDLSCRGFGKEGTLTSLELNESYAELAHSNLSKAGFGGQVSYMTGPALESLETLAGNQKRFDFFFIDADKGNYEHYLAYCIKLAEPGALIVADNVLAGGSVADDDAALKRHTESMKTFNQAVAAHPKLESLLIPIGDGMTVSQVRK</sequence>
<dbReference type="PROSITE" id="PS51682">
    <property type="entry name" value="SAM_OMT_I"/>
    <property type="match status" value="1"/>
</dbReference>
<dbReference type="InterPro" id="IPR002935">
    <property type="entry name" value="SAM_O-MeTrfase"/>
</dbReference>
<evidence type="ECO:0000256" key="4">
    <source>
        <dbReference type="SAM" id="MobiDB-lite"/>
    </source>
</evidence>
<dbReference type="GO" id="GO:0032259">
    <property type="term" value="P:methylation"/>
    <property type="evidence" value="ECO:0007669"/>
    <property type="project" value="UniProtKB-KW"/>
</dbReference>
<keyword evidence="2" id="KW-0808">Transferase</keyword>
<evidence type="ECO:0000256" key="3">
    <source>
        <dbReference type="ARBA" id="ARBA00022691"/>
    </source>
</evidence>
<gene>
    <name evidence="5" type="ORF">BTA31_15400</name>
</gene>
<dbReference type="PANTHER" id="PTHR10509:SF14">
    <property type="entry name" value="CAFFEOYL-COA O-METHYLTRANSFERASE 3-RELATED"/>
    <property type="match status" value="1"/>
</dbReference>
<dbReference type="Pfam" id="PF01596">
    <property type="entry name" value="Methyltransf_3"/>
    <property type="match status" value="1"/>
</dbReference>
<dbReference type="GO" id="GO:0008168">
    <property type="term" value="F:methyltransferase activity"/>
    <property type="evidence" value="ECO:0007669"/>
    <property type="project" value="UniProtKB-KW"/>
</dbReference>
<evidence type="ECO:0000256" key="1">
    <source>
        <dbReference type="ARBA" id="ARBA00022603"/>
    </source>
</evidence>
<keyword evidence="1 5" id="KW-0489">Methyltransferase</keyword>
<protein>
    <submittedName>
        <fullName evidence="5">Methyltransferase</fullName>
    </submittedName>
</protein>
<organism evidence="5 6">
    <name type="scientific">Bacillus haynesii</name>
    <dbReference type="NCBI Taxonomy" id="1925021"/>
    <lineage>
        <taxon>Bacteria</taxon>
        <taxon>Bacillati</taxon>
        <taxon>Bacillota</taxon>
        <taxon>Bacilli</taxon>
        <taxon>Bacillales</taxon>
        <taxon>Bacillaceae</taxon>
        <taxon>Bacillus</taxon>
    </lineage>
</organism>
<dbReference type="InterPro" id="IPR050362">
    <property type="entry name" value="Cation-dep_OMT"/>
</dbReference>
<keyword evidence="6" id="KW-1185">Reference proteome</keyword>
<evidence type="ECO:0000313" key="5">
    <source>
        <dbReference type="EMBL" id="OMI26334.1"/>
    </source>
</evidence>
<name>A0ABX3I185_9BACI</name>
<dbReference type="PANTHER" id="PTHR10509">
    <property type="entry name" value="O-METHYLTRANSFERASE-RELATED"/>
    <property type="match status" value="1"/>
</dbReference>
<comment type="caution">
    <text evidence="5">The sequence shown here is derived from an EMBL/GenBank/DDBJ whole genome shotgun (WGS) entry which is preliminary data.</text>
</comment>
<feature type="region of interest" description="Disordered" evidence="4">
    <location>
        <begin position="1"/>
        <end position="20"/>
    </location>
</feature>
<evidence type="ECO:0000313" key="6">
    <source>
        <dbReference type="Proteomes" id="UP000187046"/>
    </source>
</evidence>
<evidence type="ECO:0000256" key="2">
    <source>
        <dbReference type="ARBA" id="ARBA00022679"/>
    </source>
</evidence>
<reference evidence="5 6" key="1">
    <citation type="submission" date="2016-12" db="EMBL/GenBank/DDBJ databases">
        <title>Bacillus phylogenomics.</title>
        <authorList>
            <person name="Dunlap C."/>
        </authorList>
    </citation>
    <scope>NUCLEOTIDE SEQUENCE [LARGE SCALE GENOMIC DNA]</scope>
    <source>
        <strain evidence="5 6">NRRL B-41327</strain>
    </source>
</reference>
<proteinExistence type="predicted"/>
<dbReference type="SUPFAM" id="SSF53335">
    <property type="entry name" value="S-adenosyl-L-methionine-dependent methyltransferases"/>
    <property type="match status" value="1"/>
</dbReference>
<accession>A0ABX3I185</accession>